<feature type="domain" description="CCHC-type" evidence="4">
    <location>
        <begin position="560"/>
        <end position="574"/>
    </location>
</feature>
<sequence>MCFYIQTCQEKRTAKTNQARKLMNEIHALLKSNDNAVAVNAQLALFIKCYEDALDIHKMFVELPLPEDDQTLNTKTKNFEEKMKSCHAFIEEAKEWLSKNGHPYSQPKDPPDAECADDGIQPEDSVSNVLSMKASSVKSRGSGVSKTSATSMARINAEAERAALLKRSEALKKKHRIEAQEERLRQEKEQLELETDLAATTAKIQVFEMNSSQCGSTRSDGMNSYLERSKAQRSIGLNPQANAFIPLDNNVLAAHDPALVVRPNQRSAAQMDERPEAPPKYSISSVLPARNLPVFDGDPLQYKSFIRAFENGVEKKTNNPSDCLHFLEQYTRGQPKDLVHSCQHLPPDQGYQRAKDLLAQHFGDEHKIASAYMEKIFNWTPVKSEDVKGLQSLSLFLRGCSKLMEQMMYMRELDLPSNMRSIIFKLPYKLREKWRNIACDLQERRRQRATFTDLVHFIERQVKIALDPVFGNIQDPQSLNTKASSSSQQRERRKGSSYATNVTPVREDAVAQPAGHKNNTSSTRCCLFCLQRNHTMDQCSQFKTKAHRDKISFIKDKGICFGCLKVGHTSKDCRGRMDCHKHPGVLHIERQDKGTSVEQAKHSVSPSSVSTVPSQTCGHIGAGVEDDSTFSIVAVKVRSKLTNKTMQTYAFLDPGSSGTFCTETMAKRLNLRGKKTNILLRTMGQRKVVSAHVLSGLEVSGMGVEDSIELPDVLTQRSMPVSTLNIPRQADIDPWPYLKDVKLHDIHASVDLLIGTDAPKVLEPWEVINSQNEGPYAVRTRVGWVINGPLHGGSCRSKSGYSSVTANRISVEHLQEMLVKQYHHDFNERSSEEQIEMSREDIKFMDIVSSTAKLIEGHYCIDLPFRKENVTLPDNRYIAEQRLCSLKRKFDRNSEFSGEYTTFLSDMIAQQYAEPVPPDQLTQSNGKVWYIPHHGVYHPQKGKLRVVFDCAAETKMDSTKKKPRTWRCCSRGGRYSPKRILDDGEGFGSQIRCEWPCALCAPPNEDLCPGEACDEAVPAAGGSLVITWTISLSFSLSLLSFFH</sequence>
<dbReference type="GO" id="GO:0003676">
    <property type="term" value="F:nucleic acid binding"/>
    <property type="evidence" value="ECO:0007669"/>
    <property type="project" value="InterPro"/>
</dbReference>
<dbReference type="PROSITE" id="PS50158">
    <property type="entry name" value="ZF_CCHC"/>
    <property type="match status" value="1"/>
</dbReference>
<evidence type="ECO:0000313" key="5">
    <source>
        <dbReference type="EMBL" id="KAK0131192.1"/>
    </source>
</evidence>
<dbReference type="Pfam" id="PF03564">
    <property type="entry name" value="DUF1759"/>
    <property type="match status" value="1"/>
</dbReference>
<feature type="coiled-coil region" evidence="2">
    <location>
        <begin position="154"/>
        <end position="197"/>
    </location>
</feature>
<evidence type="ECO:0000256" key="3">
    <source>
        <dbReference type="SAM" id="MobiDB-lite"/>
    </source>
</evidence>
<name>A0AA47M087_MERPO</name>
<keyword evidence="1" id="KW-0863">Zinc-finger</keyword>
<dbReference type="AlphaFoldDB" id="A0AA47M087"/>
<dbReference type="GO" id="GO:0008270">
    <property type="term" value="F:zinc ion binding"/>
    <property type="evidence" value="ECO:0007669"/>
    <property type="project" value="UniProtKB-KW"/>
</dbReference>
<evidence type="ECO:0000259" key="4">
    <source>
        <dbReference type="PROSITE" id="PS50158"/>
    </source>
</evidence>
<dbReference type="InterPro" id="IPR005312">
    <property type="entry name" value="DUF1759"/>
</dbReference>
<dbReference type="SMART" id="SM00343">
    <property type="entry name" value="ZnF_C2HC"/>
    <property type="match status" value="2"/>
</dbReference>
<feature type="compositionally biased region" description="Polar residues" evidence="3">
    <location>
        <begin position="476"/>
        <end position="488"/>
    </location>
</feature>
<dbReference type="PANTHER" id="PTHR47331">
    <property type="entry name" value="PHD-TYPE DOMAIN-CONTAINING PROTEIN"/>
    <property type="match status" value="1"/>
</dbReference>
<organism evidence="5 6">
    <name type="scientific">Merluccius polli</name>
    <name type="common">Benguela hake</name>
    <name type="synonym">Merluccius cadenati</name>
    <dbReference type="NCBI Taxonomy" id="89951"/>
    <lineage>
        <taxon>Eukaryota</taxon>
        <taxon>Metazoa</taxon>
        <taxon>Chordata</taxon>
        <taxon>Craniata</taxon>
        <taxon>Vertebrata</taxon>
        <taxon>Euteleostomi</taxon>
        <taxon>Actinopterygii</taxon>
        <taxon>Neopterygii</taxon>
        <taxon>Teleostei</taxon>
        <taxon>Neoteleostei</taxon>
        <taxon>Acanthomorphata</taxon>
        <taxon>Zeiogadaria</taxon>
        <taxon>Gadariae</taxon>
        <taxon>Gadiformes</taxon>
        <taxon>Gadoidei</taxon>
        <taxon>Merlucciidae</taxon>
        <taxon>Merluccius</taxon>
    </lineage>
</organism>
<feature type="region of interest" description="Disordered" evidence="3">
    <location>
        <begin position="476"/>
        <end position="520"/>
    </location>
</feature>
<dbReference type="InterPro" id="IPR001878">
    <property type="entry name" value="Znf_CCHC"/>
</dbReference>
<dbReference type="Proteomes" id="UP001174136">
    <property type="component" value="Unassembled WGS sequence"/>
</dbReference>
<protein>
    <recommendedName>
        <fullName evidence="4">CCHC-type domain-containing protein</fullName>
    </recommendedName>
</protein>
<keyword evidence="1" id="KW-0862">Zinc</keyword>
<dbReference type="EMBL" id="JAOPHQ010006558">
    <property type="protein sequence ID" value="KAK0131192.1"/>
    <property type="molecule type" value="Genomic_DNA"/>
</dbReference>
<accession>A0AA47M087</accession>
<evidence type="ECO:0000256" key="2">
    <source>
        <dbReference type="SAM" id="Coils"/>
    </source>
</evidence>
<evidence type="ECO:0000313" key="6">
    <source>
        <dbReference type="Proteomes" id="UP001174136"/>
    </source>
</evidence>
<comment type="caution">
    <text evidence="5">The sequence shown here is derived from an EMBL/GenBank/DDBJ whole genome shotgun (WGS) entry which is preliminary data.</text>
</comment>
<keyword evidence="2" id="KW-0175">Coiled coil</keyword>
<dbReference type="PANTHER" id="PTHR47331:SF3">
    <property type="match status" value="1"/>
</dbReference>
<gene>
    <name evidence="5" type="ORF">N1851_034097</name>
</gene>
<keyword evidence="6" id="KW-1185">Reference proteome</keyword>
<evidence type="ECO:0000256" key="1">
    <source>
        <dbReference type="PROSITE-ProRule" id="PRU00047"/>
    </source>
</evidence>
<reference evidence="5" key="1">
    <citation type="journal article" date="2023" name="Front. Mar. Sci.">
        <title>A new Merluccius polli reference genome to investigate the effects of global change in West African waters.</title>
        <authorList>
            <person name="Mateo J.L."/>
            <person name="Blanco-Fernandez C."/>
            <person name="Garcia-Vazquez E."/>
            <person name="Machado-Schiaffino G."/>
        </authorList>
    </citation>
    <scope>NUCLEOTIDE SEQUENCE</scope>
    <source>
        <strain evidence="5">C29</strain>
        <tissue evidence="5">Fin</tissue>
    </source>
</reference>
<proteinExistence type="predicted"/>
<keyword evidence="1" id="KW-0479">Metal-binding</keyword>